<dbReference type="KEGG" id="lby:Lbys_1218"/>
<organism evidence="3 4">
    <name type="scientific">Leadbetterella byssophila (strain DSM 17132 / JCM 16389 / KACC 11308 / NBRC 106382 / 4M15)</name>
    <dbReference type="NCBI Taxonomy" id="649349"/>
    <lineage>
        <taxon>Bacteria</taxon>
        <taxon>Pseudomonadati</taxon>
        <taxon>Bacteroidota</taxon>
        <taxon>Cytophagia</taxon>
        <taxon>Cytophagales</taxon>
        <taxon>Leadbetterellaceae</taxon>
        <taxon>Leadbetterella</taxon>
    </lineage>
</organism>
<dbReference type="AlphaFoldDB" id="E4RUA4"/>
<feature type="domain" description="Amidohydrolase-related" evidence="2">
    <location>
        <begin position="847"/>
        <end position="933"/>
    </location>
</feature>
<dbReference type="eggNOG" id="COG1228">
    <property type="taxonomic scope" value="Bacteria"/>
</dbReference>
<dbReference type="EMBL" id="CP002305">
    <property type="protein sequence ID" value="ADQ16938.1"/>
    <property type="molecule type" value="Genomic_DNA"/>
</dbReference>
<evidence type="ECO:0000313" key="3">
    <source>
        <dbReference type="EMBL" id="ADQ16938.1"/>
    </source>
</evidence>
<dbReference type="OrthoDB" id="9802793at2"/>
<evidence type="ECO:0000259" key="2">
    <source>
        <dbReference type="Pfam" id="PF01979"/>
    </source>
</evidence>
<feature type="chain" id="PRO_5005673631" evidence="1">
    <location>
        <begin position="20"/>
        <end position="1013"/>
    </location>
</feature>
<proteinExistence type="predicted"/>
<dbReference type="InterPro" id="IPR011059">
    <property type="entry name" value="Metal-dep_hydrolase_composite"/>
</dbReference>
<dbReference type="Pfam" id="PF01979">
    <property type="entry name" value="Amidohydro_1"/>
    <property type="match status" value="2"/>
</dbReference>
<reference key="1">
    <citation type="submission" date="2010-11" db="EMBL/GenBank/DDBJ databases">
        <title>The complete genome of Leadbetterella byssophila DSM 17132.</title>
        <authorList>
            <consortium name="US DOE Joint Genome Institute (JGI-PGF)"/>
            <person name="Lucas S."/>
            <person name="Copeland A."/>
            <person name="Lapidus A."/>
            <person name="Glavina del Rio T."/>
            <person name="Dalin E."/>
            <person name="Tice H."/>
            <person name="Bruce D."/>
            <person name="Goodwin L."/>
            <person name="Pitluck S."/>
            <person name="Kyrpides N."/>
            <person name="Mavromatis K."/>
            <person name="Ivanova N."/>
            <person name="Teshima H."/>
            <person name="Brettin T."/>
            <person name="Detter J.C."/>
            <person name="Han C."/>
            <person name="Tapia R."/>
            <person name="Land M."/>
            <person name="Hauser L."/>
            <person name="Markowitz V."/>
            <person name="Cheng J.-F."/>
            <person name="Hugenholtz P."/>
            <person name="Woyke T."/>
            <person name="Wu D."/>
            <person name="Tindall B."/>
            <person name="Pomrenke H.G."/>
            <person name="Brambilla E."/>
            <person name="Klenk H.-P."/>
            <person name="Eisen J.A."/>
        </authorList>
    </citation>
    <scope>NUCLEOTIDE SEQUENCE [LARGE SCALE GENOMIC DNA]</scope>
    <source>
        <strain>DSM 17132</strain>
    </source>
</reference>
<evidence type="ECO:0000256" key="1">
    <source>
        <dbReference type="SAM" id="SignalP"/>
    </source>
</evidence>
<dbReference type="Gene3D" id="3.20.20.140">
    <property type="entry name" value="Metal-dependent hydrolases"/>
    <property type="match status" value="2"/>
</dbReference>
<dbReference type="Gene3D" id="2.30.40.10">
    <property type="entry name" value="Urease, subunit C, domain 1"/>
    <property type="match status" value="2"/>
</dbReference>
<dbReference type="SUPFAM" id="SSF51556">
    <property type="entry name" value="Metallo-dependent hydrolases"/>
    <property type="match status" value="2"/>
</dbReference>
<dbReference type="Proteomes" id="UP000007435">
    <property type="component" value="Chromosome"/>
</dbReference>
<dbReference type="SUPFAM" id="SSF51338">
    <property type="entry name" value="Composite domain of metallo-dependent hydrolases"/>
    <property type="match status" value="2"/>
</dbReference>
<dbReference type="STRING" id="649349.Lbys_1218"/>
<dbReference type="InterPro" id="IPR051781">
    <property type="entry name" value="Metallo-dep_Hydrolase"/>
</dbReference>
<name>E4RUA4_LEAB4</name>
<keyword evidence="1" id="KW-0732">Signal</keyword>
<evidence type="ECO:0000313" key="4">
    <source>
        <dbReference type="Proteomes" id="UP000007435"/>
    </source>
</evidence>
<feature type="signal peptide" evidence="1">
    <location>
        <begin position="1"/>
        <end position="19"/>
    </location>
</feature>
<dbReference type="PANTHER" id="PTHR43135:SF3">
    <property type="entry name" value="ALPHA-D-RIBOSE 1-METHYLPHOSPHONATE 5-TRIPHOSPHATE DIPHOSPHATASE"/>
    <property type="match status" value="1"/>
</dbReference>
<dbReference type="InterPro" id="IPR032466">
    <property type="entry name" value="Metal_Hydrolase"/>
</dbReference>
<dbReference type="RefSeq" id="WP_013407988.1">
    <property type="nucleotide sequence ID" value="NC_014655.1"/>
</dbReference>
<keyword evidence="4" id="KW-1185">Reference proteome</keyword>
<protein>
    <submittedName>
        <fullName evidence="3">Amidohydrolase</fullName>
    </submittedName>
</protein>
<dbReference type="InterPro" id="IPR006680">
    <property type="entry name" value="Amidohydro-rel"/>
</dbReference>
<reference evidence="3 4" key="2">
    <citation type="journal article" date="2011" name="Stand. Genomic Sci.">
        <title>Complete genome sequence of Leadbetterella byssophila type strain (4M15).</title>
        <authorList>
            <person name="Abt B."/>
            <person name="Teshima H."/>
            <person name="Lucas S."/>
            <person name="Lapidus A."/>
            <person name="Del Rio T.G."/>
            <person name="Nolan M."/>
            <person name="Tice H."/>
            <person name="Cheng J.F."/>
            <person name="Pitluck S."/>
            <person name="Liolios K."/>
            <person name="Pagani I."/>
            <person name="Ivanova N."/>
            <person name="Mavromatis K."/>
            <person name="Pati A."/>
            <person name="Tapia R."/>
            <person name="Han C."/>
            <person name="Goodwin L."/>
            <person name="Chen A."/>
            <person name="Palaniappan K."/>
            <person name="Land M."/>
            <person name="Hauser L."/>
            <person name="Chang Y.J."/>
            <person name="Jeffries C.D."/>
            <person name="Rohde M."/>
            <person name="Goker M."/>
            <person name="Tindall B.J."/>
            <person name="Detter J.C."/>
            <person name="Woyke T."/>
            <person name="Bristow J."/>
            <person name="Eisen J.A."/>
            <person name="Markowitz V."/>
            <person name="Hugenholtz P."/>
            <person name="Klenk H.P."/>
            <person name="Kyrpides N.C."/>
        </authorList>
    </citation>
    <scope>NUCLEOTIDE SEQUENCE [LARGE SCALE GENOMIC DNA]</scope>
    <source>
        <strain evidence="4">DSM 17132 / JCM 16389 / KACC 11308 / NBRC 106382 / 4M15</strain>
    </source>
</reference>
<dbReference type="HOGENOM" id="CLU_004881_0_0_10"/>
<dbReference type="PANTHER" id="PTHR43135">
    <property type="entry name" value="ALPHA-D-RIBOSE 1-METHYLPHOSPHONATE 5-TRIPHOSPHATE DIPHOSPHATASE"/>
    <property type="match status" value="1"/>
</dbReference>
<feature type="domain" description="Amidohydrolase-related" evidence="2">
    <location>
        <begin position="332"/>
        <end position="419"/>
    </location>
</feature>
<sequence length="1013" mass="112066">MKKVFLLLLLVLSQSSVFAQPNQNGVQDKRPGYYLFKNATLHVDPSTVIEEAWLLVHDEKIEKVGKNFEVPKSTQVIDLKGKHVYPSFVDIYSDYGMPELKRGMGGRGNFYEMKFDSDKKGAYSHNMAIKPEVKASELFTINPKSAEELRKIGFGAVVSHVKDGIVRGNSVLVSLNDEKESTSLLKGDVSSHYSFLKGLSTQTYPVSLMGCVALLRQTYYDADWYKKTNAAKERNLSLEAFNANQALPSVFHATNFHDVLRVAKIGKEFGVKYIIKGGGDEYKRIDEIKSLGTHMILPLNFPKALDVEDPIDAENVSLADLKHWELAPGNPAALQAKGVEFSFTASDLAMKSTFFAQIQAAIKAGLSKKDALAALTVNPAKALKIEDQVGTIKNGLLANFLITDKEIFDDKARILENWVQGKRYVITDISLSEIAGKYKTNVPGFNTLTVTGEVDKPAFEFALDTVKLKPTVTRDKNFLTITYKKGNEGVTRLTGVIGDKKISGQGVDAKGQTFTWSAELAEEAVAKKDAPKAADKVAENKGGMLYPFTGWGNKELPKQEDLLIKGATVWTNEKEGKIVADVLVKNGKIHSVGKNLSSAGAKVIDGTGKHLTNGIIDEHSHIALFSINEVESVSSEVRQEDVINSEDINIYRQLAGGVTTSQLLHGSADCIGGQSAIIKLKWGESPDNLLIPNSPKFIKFALGENVKRGNANTTPNRYPITRMGVEQVFIDAFTRAIAYKNEWEAYNKAKVKTGLVPPKRDLELDALVEILNGERNITCHSYVQSEINMLMKVADSLGFKINTFTHILEGYKVADKMKARGINGSTFSDWWAYKMEVKEAIPFNAAILTKMGIPTAINSDDAEMARRLNQEAAKTVLYGGLTEEEAWKTVTLNPAKMLHLDNRLGSIKAGKDADLVLWTDNPLSIYAKPEKTIIDGAIYFDLTTKEQKEKELRDEKNRLVQILLAEKVKGTPTERPVMRPRAQEVHCDHIMEYDNISVEQLESFLQTLNASGK</sequence>
<accession>E4RUA4</accession>
<gene>
    <name evidence="3" type="ordered locus">Lbys_1218</name>
</gene>
<dbReference type="GO" id="GO:0016810">
    <property type="term" value="F:hydrolase activity, acting on carbon-nitrogen (but not peptide) bonds"/>
    <property type="evidence" value="ECO:0007669"/>
    <property type="project" value="InterPro"/>
</dbReference>